<dbReference type="EMBL" id="JABBVZ010000026">
    <property type="protein sequence ID" value="NMP22588.1"/>
    <property type="molecule type" value="Genomic_DNA"/>
</dbReference>
<dbReference type="InterPro" id="IPR011726">
    <property type="entry name" value="KdpF"/>
</dbReference>
<keyword evidence="3" id="KW-1185">Reference proteome</keyword>
<keyword evidence="1" id="KW-1133">Transmembrane helix</keyword>
<reference evidence="2 3" key="1">
    <citation type="submission" date="2020-04" db="EMBL/GenBank/DDBJ databases">
        <authorList>
            <person name="Zhang R."/>
            <person name="Schippers A."/>
        </authorList>
    </citation>
    <scope>NUCLEOTIDE SEQUENCE [LARGE SCALE GENOMIC DNA]</scope>
    <source>
        <strain evidence="2 3">DSM 109850</strain>
    </source>
</reference>
<dbReference type="GO" id="GO:0005886">
    <property type="term" value="C:plasma membrane"/>
    <property type="evidence" value="ECO:0007669"/>
    <property type="project" value="InterPro"/>
</dbReference>
<dbReference type="RefSeq" id="WP_169099083.1">
    <property type="nucleotide sequence ID" value="NZ_JABBVZ010000026.1"/>
</dbReference>
<dbReference type="AlphaFoldDB" id="A0A7Y0L3V5"/>
<comment type="caution">
    <text evidence="2">The sequence shown here is derived from an EMBL/GenBank/DDBJ whole genome shotgun (WGS) entry which is preliminary data.</text>
</comment>
<dbReference type="Proteomes" id="UP000533476">
    <property type="component" value="Unassembled WGS sequence"/>
</dbReference>
<feature type="transmembrane region" description="Helical" evidence="1">
    <location>
        <begin position="6"/>
        <end position="22"/>
    </location>
</feature>
<evidence type="ECO:0000256" key="1">
    <source>
        <dbReference type="SAM" id="Phobius"/>
    </source>
</evidence>
<dbReference type="Pfam" id="PF09604">
    <property type="entry name" value="Potass_KdpF"/>
    <property type="match status" value="1"/>
</dbReference>
<accession>A0A7Y0L3V5</accession>
<keyword evidence="1" id="KW-0472">Membrane</keyword>
<organism evidence="2 3">
    <name type="scientific">Sulfobacillus harzensis</name>
    <dbReference type="NCBI Taxonomy" id="2729629"/>
    <lineage>
        <taxon>Bacteria</taxon>
        <taxon>Bacillati</taxon>
        <taxon>Bacillota</taxon>
        <taxon>Clostridia</taxon>
        <taxon>Eubacteriales</taxon>
        <taxon>Clostridiales Family XVII. Incertae Sedis</taxon>
        <taxon>Sulfobacillus</taxon>
    </lineage>
</organism>
<evidence type="ECO:0000313" key="3">
    <source>
        <dbReference type="Proteomes" id="UP000533476"/>
    </source>
</evidence>
<name>A0A7Y0L3V5_9FIRM</name>
<gene>
    <name evidence="2" type="ORF">HIJ39_09520</name>
</gene>
<evidence type="ECO:0000313" key="2">
    <source>
        <dbReference type="EMBL" id="NMP22588.1"/>
    </source>
</evidence>
<keyword evidence="1" id="KW-0812">Transmembrane</keyword>
<protein>
    <submittedName>
        <fullName evidence="2">Potassium-transporting ATPase subunit F</fullName>
    </submittedName>
</protein>
<sequence length="27" mass="2918">MTGGILLGLAVAVSIYLVYVIIHPEKF</sequence>
<dbReference type="GO" id="GO:0008556">
    <property type="term" value="F:P-type potassium transmembrane transporter activity"/>
    <property type="evidence" value="ECO:0007669"/>
    <property type="project" value="InterPro"/>
</dbReference>
<proteinExistence type="predicted"/>